<dbReference type="STRING" id="1834516.BL253_25485"/>
<feature type="region of interest" description="Disordered" evidence="1">
    <location>
        <begin position="201"/>
        <end position="245"/>
    </location>
</feature>
<dbReference type="AlphaFoldDB" id="A0A1V2I544"/>
<organism evidence="2 3">
    <name type="scientific">Pseudofrankia asymbiotica</name>
    <dbReference type="NCBI Taxonomy" id="1834516"/>
    <lineage>
        <taxon>Bacteria</taxon>
        <taxon>Bacillati</taxon>
        <taxon>Actinomycetota</taxon>
        <taxon>Actinomycetes</taxon>
        <taxon>Frankiales</taxon>
        <taxon>Frankiaceae</taxon>
        <taxon>Pseudofrankia</taxon>
    </lineage>
</organism>
<name>A0A1V2I544_9ACTN</name>
<gene>
    <name evidence="2" type="ORF">BL253_25485</name>
</gene>
<evidence type="ECO:0000313" key="3">
    <source>
        <dbReference type="Proteomes" id="UP000188929"/>
    </source>
</evidence>
<comment type="caution">
    <text evidence="2">The sequence shown here is derived from an EMBL/GenBank/DDBJ whole genome shotgun (WGS) entry which is preliminary data.</text>
</comment>
<protein>
    <submittedName>
        <fullName evidence="2">Uncharacterized protein</fullName>
    </submittedName>
</protein>
<sequence length="245" mass="26332">MSEDTRLLLRLLVANQEREQRHLCDVFHDGPIQEFTAVLLACSTARRTLTGPDAERLADVETQLHNAIATLRLPSPAFRASNDARMILESALASRVRGPLTRTLETVLEVDDPAPTRAEVAELLGAVQLLLLESDPLRPAAHAAVAIRSGHEGMTLTLRATPDPISAAASPDAARDACARTERLGRVAALTGARIVEEAPGGSWRASLAWPRPAPRPPVTHTRIEQRPGLAAYQPRPAGDRDGGT</sequence>
<evidence type="ECO:0000313" key="2">
    <source>
        <dbReference type="EMBL" id="ONH26110.1"/>
    </source>
</evidence>
<accession>A0A1V2I544</accession>
<evidence type="ECO:0000256" key="1">
    <source>
        <dbReference type="SAM" id="MobiDB-lite"/>
    </source>
</evidence>
<reference evidence="3" key="1">
    <citation type="submission" date="2016-10" db="EMBL/GenBank/DDBJ databases">
        <title>Frankia sp. NRRL B-16386 Genome sequencing.</title>
        <authorList>
            <person name="Ghodhbane-Gtari F."/>
            <person name="Swanson E."/>
            <person name="Gueddou A."/>
            <person name="Hezbri K."/>
            <person name="Ktari K."/>
            <person name="Nouioui I."/>
            <person name="Morris K."/>
            <person name="Simpson S."/>
            <person name="Abebe-Akele F."/>
            <person name="Thomas K."/>
            <person name="Gtari M."/>
            <person name="Tisa L.S."/>
        </authorList>
    </citation>
    <scope>NUCLEOTIDE SEQUENCE [LARGE SCALE GENOMIC DNA]</scope>
    <source>
        <strain evidence="3">NRRL B-16386</strain>
    </source>
</reference>
<proteinExistence type="predicted"/>
<dbReference type="EMBL" id="MOMC01000053">
    <property type="protein sequence ID" value="ONH26110.1"/>
    <property type="molecule type" value="Genomic_DNA"/>
</dbReference>
<keyword evidence="3" id="KW-1185">Reference proteome</keyword>
<dbReference type="Proteomes" id="UP000188929">
    <property type="component" value="Unassembled WGS sequence"/>
</dbReference>